<protein>
    <submittedName>
        <fullName evidence="2">Putative membrane protein</fullName>
    </submittedName>
</protein>
<dbReference type="AlphaFoldDB" id="A0A0S4M4U7"/>
<keyword evidence="1" id="KW-0812">Transmembrane</keyword>
<keyword evidence="1" id="KW-0472">Membrane</keyword>
<sequence>MFASRLSLSIFLGQDTDGLCCYDNTTGHARDFNPTSNDGEELSFLGLAFFLILDFFALVLILSLLEFPGVLELRNLLEVEVPEEIRDDDQDNDDIANVRLENLMEDVIVNNANNVARNAIFMLI</sequence>
<name>A0A0S4M4U7_9BURK</name>
<dbReference type="Proteomes" id="UP000198651">
    <property type="component" value="Chromosome I"/>
</dbReference>
<evidence type="ECO:0000313" key="3">
    <source>
        <dbReference type="Proteomes" id="UP000198651"/>
    </source>
</evidence>
<keyword evidence="3" id="KW-1185">Reference proteome</keyword>
<evidence type="ECO:0000256" key="1">
    <source>
        <dbReference type="SAM" id="Phobius"/>
    </source>
</evidence>
<dbReference type="EMBL" id="LN906597">
    <property type="protein sequence ID" value="CUT17738.1"/>
    <property type="molecule type" value="Genomic_DNA"/>
</dbReference>
<gene>
    <name evidence="2" type="ORF">Ark11_0917</name>
</gene>
<feature type="transmembrane region" description="Helical" evidence="1">
    <location>
        <begin position="42"/>
        <end position="65"/>
    </location>
</feature>
<proteinExistence type="predicted"/>
<evidence type="ECO:0000313" key="2">
    <source>
        <dbReference type="EMBL" id="CUT17738.1"/>
    </source>
</evidence>
<reference evidence="3" key="1">
    <citation type="submission" date="2015-11" db="EMBL/GenBank/DDBJ databases">
        <authorList>
            <person name="Seth-Smith H.M.B."/>
        </authorList>
    </citation>
    <scope>NUCLEOTIDE SEQUENCE [LARGE SCALE GENOMIC DNA]</scope>
    <source>
        <strain evidence="3">2013Ark11</strain>
    </source>
</reference>
<keyword evidence="1" id="KW-1133">Transmembrane helix</keyword>
<dbReference type="RefSeq" id="WP_092343745.1">
    <property type="nucleotide sequence ID" value="NZ_LN906597.1"/>
</dbReference>
<organism evidence="2 3">
    <name type="scientific">Candidatus Ichthyocystis hellenicum</name>
    <dbReference type="NCBI Taxonomy" id="1561003"/>
    <lineage>
        <taxon>Bacteria</taxon>
        <taxon>Pseudomonadati</taxon>
        <taxon>Pseudomonadota</taxon>
        <taxon>Betaproteobacteria</taxon>
        <taxon>Burkholderiales</taxon>
        <taxon>Candidatus Ichthyocystis</taxon>
    </lineage>
</organism>
<accession>A0A0S4M4U7</accession>